<dbReference type="OrthoDB" id="9781481at2"/>
<organism evidence="1 2">
    <name type="scientific">Pseudonocardia hierapolitana</name>
    <dbReference type="NCBI Taxonomy" id="1128676"/>
    <lineage>
        <taxon>Bacteria</taxon>
        <taxon>Bacillati</taxon>
        <taxon>Actinomycetota</taxon>
        <taxon>Actinomycetes</taxon>
        <taxon>Pseudonocardiales</taxon>
        <taxon>Pseudonocardiaceae</taxon>
        <taxon>Pseudonocardia</taxon>
    </lineage>
</organism>
<protein>
    <submittedName>
        <fullName evidence="1">Uncharacterized protein</fullName>
    </submittedName>
</protein>
<comment type="caution">
    <text evidence="1">The sequence shown here is derived from an EMBL/GenBank/DDBJ whole genome shotgun (WGS) entry which is preliminary data.</text>
</comment>
<sequence length="82" mass="9416">MARVRFLGPSNQRLKPHPTEVDCEYAVVDDNGIRLLHLSTFGSDDRASERKSSQSLQFDAERARQLVEIIQRTFPHLSSRPH</sequence>
<evidence type="ECO:0000313" key="2">
    <source>
        <dbReference type="Proteomes" id="UP000321261"/>
    </source>
</evidence>
<dbReference type="Proteomes" id="UP000321261">
    <property type="component" value="Unassembled WGS sequence"/>
</dbReference>
<proteinExistence type="predicted"/>
<dbReference type="AlphaFoldDB" id="A0A561SL93"/>
<evidence type="ECO:0000313" key="1">
    <source>
        <dbReference type="EMBL" id="TWF75627.1"/>
    </source>
</evidence>
<accession>A0A561SL93</accession>
<gene>
    <name evidence="1" type="ORF">FHX44_111511</name>
</gene>
<dbReference type="EMBL" id="VIWU01000001">
    <property type="protein sequence ID" value="TWF75627.1"/>
    <property type="molecule type" value="Genomic_DNA"/>
</dbReference>
<keyword evidence="2" id="KW-1185">Reference proteome</keyword>
<reference evidence="1 2" key="1">
    <citation type="submission" date="2019-06" db="EMBL/GenBank/DDBJ databases">
        <title>Sequencing the genomes of 1000 actinobacteria strains.</title>
        <authorList>
            <person name="Klenk H.-P."/>
        </authorList>
    </citation>
    <scope>NUCLEOTIDE SEQUENCE [LARGE SCALE GENOMIC DNA]</scope>
    <source>
        <strain evidence="1 2">DSM 45671</strain>
    </source>
</reference>
<name>A0A561SL93_9PSEU</name>